<feature type="binding site" evidence="9">
    <location>
        <position position="45"/>
    </location>
    <ligand>
        <name>Zn(2+)</name>
        <dbReference type="ChEBI" id="CHEBI:29105"/>
        <label>2</label>
    </ligand>
</feature>
<keyword evidence="3" id="KW-0597">Phosphoprotein</keyword>
<evidence type="ECO:0000313" key="12">
    <source>
        <dbReference type="EMBL" id="JAS73685.1"/>
    </source>
</evidence>
<dbReference type="Pfam" id="PF00245">
    <property type="entry name" value="Alk_phosphatase"/>
    <property type="match status" value="1"/>
</dbReference>
<dbReference type="InterPro" id="IPR018299">
    <property type="entry name" value="Alkaline_phosphatase_AS"/>
</dbReference>
<protein>
    <recommendedName>
        <fullName evidence="2 11">Alkaline phosphatase</fullName>
        <ecNumber evidence="2 11">3.1.3.1</ecNumber>
    </recommendedName>
</protein>
<dbReference type="EMBL" id="GECU01034021">
    <property type="protein sequence ID" value="JAS73685.1"/>
    <property type="molecule type" value="Transcribed_RNA"/>
</dbReference>
<dbReference type="Gene3D" id="3.40.720.10">
    <property type="entry name" value="Alkaline Phosphatase, subunit A"/>
    <property type="match status" value="1"/>
</dbReference>
<dbReference type="InterPro" id="IPR001952">
    <property type="entry name" value="Alkaline_phosphatase"/>
</dbReference>
<evidence type="ECO:0000256" key="9">
    <source>
        <dbReference type="PIRSR" id="PIRSR601952-2"/>
    </source>
</evidence>
<feature type="non-terminal residue" evidence="12">
    <location>
        <position position="1"/>
    </location>
</feature>
<dbReference type="PANTHER" id="PTHR11596:SF5">
    <property type="entry name" value="ALKALINE PHOSPHATASE"/>
    <property type="match status" value="1"/>
</dbReference>
<feature type="binding site" evidence="9">
    <location>
        <position position="158"/>
    </location>
    <ligand>
        <name>Mg(2+)</name>
        <dbReference type="ChEBI" id="CHEBI:18420"/>
    </ligand>
</feature>
<keyword evidence="7 9" id="KW-0460">Magnesium</keyword>
<dbReference type="GO" id="GO:0046872">
    <property type="term" value="F:metal ion binding"/>
    <property type="evidence" value="ECO:0007669"/>
    <property type="project" value="UniProtKB-KW"/>
</dbReference>
<dbReference type="PANTHER" id="PTHR11596">
    <property type="entry name" value="ALKALINE PHOSPHATASE"/>
    <property type="match status" value="1"/>
</dbReference>
<evidence type="ECO:0000256" key="7">
    <source>
        <dbReference type="ARBA" id="ARBA00022842"/>
    </source>
</evidence>
<dbReference type="SMART" id="SM00098">
    <property type="entry name" value="alkPPc"/>
    <property type="match status" value="1"/>
</dbReference>
<comment type="cofactor">
    <cofactor evidence="9">
        <name>Zn(2+)</name>
        <dbReference type="ChEBI" id="CHEBI:29105"/>
    </cofactor>
    <text evidence="9">Binds 2 Zn(2+) ions.</text>
</comment>
<evidence type="ECO:0000256" key="6">
    <source>
        <dbReference type="ARBA" id="ARBA00022833"/>
    </source>
</evidence>
<accession>A0A1B6HGD2</accession>
<comment type="catalytic activity">
    <reaction evidence="11">
        <text>a phosphate monoester + H2O = an alcohol + phosphate</text>
        <dbReference type="Rhea" id="RHEA:15017"/>
        <dbReference type="ChEBI" id="CHEBI:15377"/>
        <dbReference type="ChEBI" id="CHEBI:30879"/>
        <dbReference type="ChEBI" id="CHEBI:43474"/>
        <dbReference type="ChEBI" id="CHEBI:67140"/>
        <dbReference type="EC" id="3.1.3.1"/>
    </reaction>
</comment>
<dbReference type="CDD" id="cd16012">
    <property type="entry name" value="ALP"/>
    <property type="match status" value="1"/>
</dbReference>
<evidence type="ECO:0000256" key="11">
    <source>
        <dbReference type="RuleBase" id="RU003947"/>
    </source>
</evidence>
<feature type="non-terminal residue" evidence="12">
    <location>
        <position position="287"/>
    </location>
</feature>
<evidence type="ECO:0000256" key="10">
    <source>
        <dbReference type="RuleBase" id="RU003946"/>
    </source>
</evidence>
<evidence type="ECO:0000256" key="2">
    <source>
        <dbReference type="ARBA" id="ARBA00012647"/>
    </source>
</evidence>
<evidence type="ECO:0000256" key="1">
    <source>
        <dbReference type="ARBA" id="ARBA00005984"/>
    </source>
</evidence>
<evidence type="ECO:0000256" key="4">
    <source>
        <dbReference type="ARBA" id="ARBA00022723"/>
    </source>
</evidence>
<evidence type="ECO:0000256" key="5">
    <source>
        <dbReference type="ARBA" id="ARBA00022801"/>
    </source>
</evidence>
<name>A0A1B6HGD2_9HEMI</name>
<evidence type="ECO:0000256" key="3">
    <source>
        <dbReference type="ARBA" id="ARBA00022553"/>
    </source>
</evidence>
<gene>
    <name evidence="12" type="ORF">g.28473</name>
</gene>
<dbReference type="PROSITE" id="PS00123">
    <property type="entry name" value="ALKALINE_PHOSPHATASE"/>
    <property type="match status" value="1"/>
</dbReference>
<dbReference type="SUPFAM" id="SSF53649">
    <property type="entry name" value="Alkaline phosphatase-like"/>
    <property type="match status" value="1"/>
</dbReference>
<feature type="active site" description="Phosphoserine intermediate" evidence="8">
    <location>
        <position position="95"/>
    </location>
</feature>
<sequence>FLGGISPKENTTKFWRDLSMDVVHKKAAATPTEGVAKNLILFLGDGMSLANLAAARIYLGQLKNQAGENSFLSFEEFPYTGLAKTYCVDSQVADSACSATAYLSGVKGNMYTLGVTAAVGVKDWVNMKNESLHTTSILKWAQDAGKSTGIVSTSRITDASPAATYAHSAYRKWQTDLDIKNDDKVEDPTGVKDIASQLIEDSPGNEFKVILGGGWDAFLPNKTEETPVMQGARGDDKDLIQKWKSSKKEANKNGVFITRRDQLQSLDVNNTDYVLGLFQSGNMKYNK</sequence>
<comment type="cofactor">
    <cofactor evidence="9">
        <name>Mg(2+)</name>
        <dbReference type="ChEBI" id="CHEBI:18420"/>
    </cofactor>
    <text evidence="9">Binds 1 Mg(2+) ion.</text>
</comment>
<dbReference type="EC" id="3.1.3.1" evidence="2 11"/>
<keyword evidence="4 9" id="KW-0479">Metal-binding</keyword>
<dbReference type="InterPro" id="IPR017850">
    <property type="entry name" value="Alkaline_phosphatase_core_sf"/>
</dbReference>
<comment type="similarity">
    <text evidence="1 10">Belongs to the alkaline phosphatase family.</text>
</comment>
<feature type="binding site" evidence="9">
    <location>
        <position position="160"/>
    </location>
    <ligand>
        <name>Mg(2+)</name>
        <dbReference type="ChEBI" id="CHEBI:18420"/>
    </ligand>
</feature>
<keyword evidence="6 9" id="KW-0862">Zinc</keyword>
<reference evidence="12" key="1">
    <citation type="submission" date="2015-11" db="EMBL/GenBank/DDBJ databases">
        <title>De novo transcriptome assembly of four potential Pierce s Disease insect vectors from Arizona vineyards.</title>
        <authorList>
            <person name="Tassone E.E."/>
        </authorList>
    </citation>
    <scope>NUCLEOTIDE SEQUENCE</scope>
</reference>
<evidence type="ECO:0000256" key="8">
    <source>
        <dbReference type="PIRSR" id="PIRSR601952-1"/>
    </source>
</evidence>
<dbReference type="GO" id="GO:0004035">
    <property type="term" value="F:alkaline phosphatase activity"/>
    <property type="evidence" value="ECO:0007669"/>
    <property type="project" value="UniProtKB-EC"/>
</dbReference>
<proteinExistence type="inferred from homology"/>
<dbReference type="AlphaFoldDB" id="A0A1B6HGD2"/>
<feature type="binding site" evidence="9">
    <location>
        <position position="45"/>
    </location>
    <ligand>
        <name>Mg(2+)</name>
        <dbReference type="ChEBI" id="CHEBI:18420"/>
    </ligand>
</feature>
<dbReference type="PRINTS" id="PR00113">
    <property type="entry name" value="ALKPHPHTASE"/>
</dbReference>
<organism evidence="12">
    <name type="scientific">Homalodisca liturata</name>
    <dbReference type="NCBI Taxonomy" id="320908"/>
    <lineage>
        <taxon>Eukaryota</taxon>
        <taxon>Metazoa</taxon>
        <taxon>Ecdysozoa</taxon>
        <taxon>Arthropoda</taxon>
        <taxon>Hexapoda</taxon>
        <taxon>Insecta</taxon>
        <taxon>Pterygota</taxon>
        <taxon>Neoptera</taxon>
        <taxon>Paraneoptera</taxon>
        <taxon>Hemiptera</taxon>
        <taxon>Auchenorrhyncha</taxon>
        <taxon>Membracoidea</taxon>
        <taxon>Cicadellidae</taxon>
        <taxon>Cicadellinae</taxon>
        <taxon>Proconiini</taxon>
        <taxon>Homalodisca</taxon>
    </lineage>
</organism>
<keyword evidence="5 11" id="KW-0378">Hydrolase</keyword>